<evidence type="ECO:0000256" key="1">
    <source>
        <dbReference type="SAM" id="Coils"/>
    </source>
</evidence>
<dbReference type="Proteomes" id="UP000593574">
    <property type="component" value="Unassembled WGS sequence"/>
</dbReference>
<gene>
    <name evidence="2" type="ORF">Golax_012577</name>
</gene>
<dbReference type="EMBL" id="JABEZV010000006">
    <property type="protein sequence ID" value="MBA0713548.1"/>
    <property type="molecule type" value="Genomic_DNA"/>
</dbReference>
<sequence length="94" mass="10714">MLITKFKALRNTEFYAKVCDITNRAFAFDEEYSNAKLVKKTKKSKQKAKKNVALQIAGRIIIGGETTIEDLQEQLALLNQNFNKAFKKLTMKIG</sequence>
<comment type="caution">
    <text evidence="2">The sequence shown here is derived from an EMBL/GenBank/DDBJ whole genome shotgun (WGS) entry which is preliminary data.</text>
</comment>
<protein>
    <submittedName>
        <fullName evidence="2">Uncharacterized protein</fullName>
    </submittedName>
</protein>
<keyword evidence="1" id="KW-0175">Coiled coil</keyword>
<accession>A0A7J8ZNZ5</accession>
<organism evidence="2 3">
    <name type="scientific">Gossypium laxum</name>
    <dbReference type="NCBI Taxonomy" id="34288"/>
    <lineage>
        <taxon>Eukaryota</taxon>
        <taxon>Viridiplantae</taxon>
        <taxon>Streptophyta</taxon>
        <taxon>Embryophyta</taxon>
        <taxon>Tracheophyta</taxon>
        <taxon>Spermatophyta</taxon>
        <taxon>Magnoliopsida</taxon>
        <taxon>eudicotyledons</taxon>
        <taxon>Gunneridae</taxon>
        <taxon>Pentapetalae</taxon>
        <taxon>rosids</taxon>
        <taxon>malvids</taxon>
        <taxon>Malvales</taxon>
        <taxon>Malvaceae</taxon>
        <taxon>Malvoideae</taxon>
        <taxon>Gossypium</taxon>
    </lineage>
</organism>
<evidence type="ECO:0000313" key="3">
    <source>
        <dbReference type="Proteomes" id="UP000593574"/>
    </source>
</evidence>
<proteinExistence type="predicted"/>
<evidence type="ECO:0000313" key="2">
    <source>
        <dbReference type="EMBL" id="MBA0713548.1"/>
    </source>
</evidence>
<reference evidence="2 3" key="1">
    <citation type="journal article" date="2019" name="Genome Biol. Evol.">
        <title>Insights into the evolution of the New World diploid cottons (Gossypium, subgenus Houzingenia) based on genome sequencing.</title>
        <authorList>
            <person name="Grover C.E."/>
            <person name="Arick M.A. 2nd"/>
            <person name="Thrash A."/>
            <person name="Conover J.L."/>
            <person name="Sanders W.S."/>
            <person name="Peterson D.G."/>
            <person name="Frelichowski J.E."/>
            <person name="Scheffler J.A."/>
            <person name="Scheffler B.E."/>
            <person name="Wendel J.F."/>
        </authorList>
    </citation>
    <scope>NUCLEOTIDE SEQUENCE [LARGE SCALE GENOMIC DNA]</scope>
    <source>
        <strain evidence="2">4</strain>
        <tissue evidence="2">Leaf</tissue>
    </source>
</reference>
<keyword evidence="3" id="KW-1185">Reference proteome</keyword>
<feature type="non-terminal residue" evidence="2">
    <location>
        <position position="94"/>
    </location>
</feature>
<dbReference type="AlphaFoldDB" id="A0A7J8ZNZ5"/>
<name>A0A7J8ZNZ5_9ROSI</name>
<feature type="coiled-coil region" evidence="1">
    <location>
        <begin position="61"/>
        <end position="88"/>
    </location>
</feature>